<sequence length="217" mass="23637">MRSFVTALLFALLATQTSAQACPDKYRFVDFGAMDREGILRRGGTVFRAFDAQNTHLLKRKSVVCHAVEENAVDGRALKIPVVSKIEIDTEIAKLDILGLLIEATENAVADAEKSAARHQAVLTDANITKGDTYLCASTSDTTNTSCQHVSPYLAKAPLVTYCDAQICEIPVLALNDGIFITASWTRVAQTQDALGQEISEKLGLLDTFLQPHVKRI</sequence>
<protein>
    <submittedName>
        <fullName evidence="2">Uncharacterized protein</fullName>
    </submittedName>
</protein>
<evidence type="ECO:0000313" key="2">
    <source>
        <dbReference type="EMBL" id="OJI93234.1"/>
    </source>
</evidence>
<evidence type="ECO:0000256" key="1">
    <source>
        <dbReference type="SAM" id="SignalP"/>
    </source>
</evidence>
<keyword evidence="1" id="KW-0732">Signal</keyword>
<proteinExistence type="predicted"/>
<feature type="chain" id="PRO_5012838022" evidence="1">
    <location>
        <begin position="22"/>
        <end position="217"/>
    </location>
</feature>
<gene>
    <name evidence="2" type="ORF">PFRI_25640</name>
</gene>
<dbReference type="RefSeq" id="WP_072631102.1">
    <property type="nucleotide sequence ID" value="NZ_MLCB01000151.1"/>
</dbReference>
<dbReference type="STRING" id="696762.PFRI_25640"/>
<accession>A0A1L9NVP8</accession>
<organism evidence="2 3">
    <name type="scientific">Planktotalea frisia</name>
    <dbReference type="NCBI Taxonomy" id="696762"/>
    <lineage>
        <taxon>Bacteria</taxon>
        <taxon>Pseudomonadati</taxon>
        <taxon>Pseudomonadota</taxon>
        <taxon>Alphaproteobacteria</taxon>
        <taxon>Rhodobacterales</taxon>
        <taxon>Paracoccaceae</taxon>
        <taxon>Planktotalea</taxon>
    </lineage>
</organism>
<dbReference type="Proteomes" id="UP000184514">
    <property type="component" value="Unassembled WGS sequence"/>
</dbReference>
<comment type="caution">
    <text evidence="2">The sequence shown here is derived from an EMBL/GenBank/DDBJ whole genome shotgun (WGS) entry which is preliminary data.</text>
</comment>
<name>A0A1L9NVP8_9RHOB</name>
<reference evidence="2 3" key="1">
    <citation type="submission" date="2016-10" db="EMBL/GenBank/DDBJ databases">
        <title>Genome sequence of Planktotalea frisia SH6-1.</title>
        <authorList>
            <person name="Poehlein A."/>
            <person name="Bakenhus I."/>
            <person name="Voget S."/>
            <person name="Brinkhoff T."/>
            <person name="Simon M."/>
        </authorList>
    </citation>
    <scope>NUCLEOTIDE SEQUENCE [LARGE SCALE GENOMIC DNA]</scope>
    <source>
        <strain evidence="2 3">SH6-1</strain>
    </source>
</reference>
<feature type="signal peptide" evidence="1">
    <location>
        <begin position="1"/>
        <end position="21"/>
    </location>
</feature>
<keyword evidence="3" id="KW-1185">Reference proteome</keyword>
<evidence type="ECO:0000313" key="3">
    <source>
        <dbReference type="Proteomes" id="UP000184514"/>
    </source>
</evidence>
<dbReference type="AlphaFoldDB" id="A0A1L9NVP8"/>
<dbReference type="PROSITE" id="PS51257">
    <property type="entry name" value="PROKAR_LIPOPROTEIN"/>
    <property type="match status" value="1"/>
</dbReference>
<dbReference type="OrthoDB" id="7877361at2"/>
<dbReference type="EMBL" id="MLCB01000151">
    <property type="protein sequence ID" value="OJI93234.1"/>
    <property type="molecule type" value="Genomic_DNA"/>
</dbReference>